<evidence type="ECO:0008006" key="3">
    <source>
        <dbReference type="Google" id="ProtNLM"/>
    </source>
</evidence>
<dbReference type="EMBL" id="CP036261">
    <property type="protein sequence ID" value="QDS87861.1"/>
    <property type="molecule type" value="Genomic_DNA"/>
</dbReference>
<name>A0A517LZ09_9BACT</name>
<evidence type="ECO:0000313" key="2">
    <source>
        <dbReference type="Proteomes" id="UP000319557"/>
    </source>
</evidence>
<organism evidence="1 2">
    <name type="scientific">Rosistilla ulvae</name>
    <dbReference type="NCBI Taxonomy" id="1930277"/>
    <lineage>
        <taxon>Bacteria</taxon>
        <taxon>Pseudomonadati</taxon>
        <taxon>Planctomycetota</taxon>
        <taxon>Planctomycetia</taxon>
        <taxon>Pirellulales</taxon>
        <taxon>Pirellulaceae</taxon>
        <taxon>Rosistilla</taxon>
    </lineage>
</organism>
<keyword evidence="2" id="KW-1185">Reference proteome</keyword>
<evidence type="ECO:0000313" key="1">
    <source>
        <dbReference type="EMBL" id="QDS87861.1"/>
    </source>
</evidence>
<proteinExistence type="predicted"/>
<dbReference type="AlphaFoldDB" id="A0A517LZ09"/>
<sequence length="464" mass="50704">MIDSPKTAPTFHHAAFHGRIGIALNDITPPIGIYSRNWGAAAHDVADSIHRSLTLTATTIASLSGDSPLVLIDADLGWWRTPELFPRFQQRLLEEFSLDSAQLIFALTHTHAGPPLLESTDPLPGMELTKPWIDSILETAVATVRQAFADASEATLEWQTGHCGLATTRDLPDPESDGDHFLCGFDPEGQPDGTLLLGRITDAQGNLRATIVNYACHPTTLAWENTAISPDYIGAMRETIQQATGAPAVFLLGACGDQAPRYQYVGDTAVADGHGRELGYAALSTLAGMEPAGTQLAFEGAVTSGAPLAKWRHQPRKASEKLAAVESSVDLPLKDWPSAAELEAQRIACTDRTLQERLLRRRDVRLRLGDGKTYALPLYIWRMGDAVLVGSCCESYSMLQRELRKRFPNNAIICMNLINGTIGYLPPADLYDKDVYAVWQTPFDRGCLEATLETLTQEIDDILR</sequence>
<reference evidence="1 2" key="1">
    <citation type="submission" date="2019-02" db="EMBL/GenBank/DDBJ databases">
        <title>Deep-cultivation of Planctomycetes and their phenomic and genomic characterization uncovers novel biology.</title>
        <authorList>
            <person name="Wiegand S."/>
            <person name="Jogler M."/>
            <person name="Boedeker C."/>
            <person name="Pinto D."/>
            <person name="Vollmers J."/>
            <person name="Rivas-Marin E."/>
            <person name="Kohn T."/>
            <person name="Peeters S.H."/>
            <person name="Heuer A."/>
            <person name="Rast P."/>
            <person name="Oberbeckmann S."/>
            <person name="Bunk B."/>
            <person name="Jeske O."/>
            <person name="Meyerdierks A."/>
            <person name="Storesund J.E."/>
            <person name="Kallscheuer N."/>
            <person name="Luecker S."/>
            <person name="Lage O.M."/>
            <person name="Pohl T."/>
            <person name="Merkel B.J."/>
            <person name="Hornburger P."/>
            <person name="Mueller R.-W."/>
            <person name="Bruemmer F."/>
            <person name="Labrenz M."/>
            <person name="Spormann A.M."/>
            <person name="Op den Camp H."/>
            <person name="Overmann J."/>
            <person name="Amann R."/>
            <person name="Jetten M.S.M."/>
            <person name="Mascher T."/>
            <person name="Medema M.H."/>
            <person name="Devos D.P."/>
            <person name="Kaster A.-K."/>
            <person name="Ovreas L."/>
            <person name="Rohde M."/>
            <person name="Galperin M.Y."/>
            <person name="Jogler C."/>
        </authorList>
    </citation>
    <scope>NUCLEOTIDE SEQUENCE [LARGE SCALE GENOMIC DNA]</scope>
    <source>
        <strain evidence="1 2">EC9</strain>
    </source>
</reference>
<dbReference type="RefSeq" id="WP_145344512.1">
    <property type="nucleotide sequence ID" value="NZ_CP036261.1"/>
</dbReference>
<protein>
    <recommendedName>
        <fullName evidence="3">Neutral/alkaline non-lysosomal ceramidase</fullName>
    </recommendedName>
</protein>
<accession>A0A517LZ09</accession>
<gene>
    <name evidence="1" type="ORF">EC9_20440</name>
</gene>
<dbReference type="KEGG" id="ruv:EC9_20440"/>
<dbReference type="OrthoDB" id="337762at2"/>
<dbReference type="Proteomes" id="UP000319557">
    <property type="component" value="Chromosome"/>
</dbReference>